<dbReference type="Proteomes" id="UP000662747">
    <property type="component" value="Chromosome"/>
</dbReference>
<organism evidence="3 4">
    <name type="scientific">Pyxidicoccus parkwayensis</name>
    <dbReference type="NCBI Taxonomy" id="2813578"/>
    <lineage>
        <taxon>Bacteria</taxon>
        <taxon>Pseudomonadati</taxon>
        <taxon>Myxococcota</taxon>
        <taxon>Myxococcia</taxon>
        <taxon>Myxococcales</taxon>
        <taxon>Cystobacterineae</taxon>
        <taxon>Myxococcaceae</taxon>
        <taxon>Pyxidicoccus</taxon>
    </lineage>
</organism>
<evidence type="ECO:0008006" key="5">
    <source>
        <dbReference type="Google" id="ProtNLM"/>
    </source>
</evidence>
<feature type="compositionally biased region" description="Low complexity" evidence="1">
    <location>
        <begin position="28"/>
        <end position="73"/>
    </location>
</feature>
<feature type="signal peptide" evidence="2">
    <location>
        <begin position="1"/>
        <end position="30"/>
    </location>
</feature>
<dbReference type="RefSeq" id="WP_206725364.1">
    <property type="nucleotide sequence ID" value="NZ_CP071090.1"/>
</dbReference>
<keyword evidence="2" id="KW-0732">Signal</keyword>
<evidence type="ECO:0000313" key="3">
    <source>
        <dbReference type="EMBL" id="QSQ23793.1"/>
    </source>
</evidence>
<name>A0ABX7NYK2_9BACT</name>
<evidence type="ECO:0000256" key="2">
    <source>
        <dbReference type="SAM" id="SignalP"/>
    </source>
</evidence>
<evidence type="ECO:0000313" key="4">
    <source>
        <dbReference type="Proteomes" id="UP000662747"/>
    </source>
</evidence>
<evidence type="ECO:0000256" key="1">
    <source>
        <dbReference type="SAM" id="MobiDB-lite"/>
    </source>
</evidence>
<dbReference type="SUPFAM" id="SSF158855">
    <property type="entry name" value="Lipase chaperone-like"/>
    <property type="match status" value="1"/>
</dbReference>
<reference evidence="3 4" key="1">
    <citation type="submission" date="2021-02" db="EMBL/GenBank/DDBJ databases">
        <title>De Novo genome assembly of isolated myxobacteria.</title>
        <authorList>
            <person name="Stevens D.C."/>
        </authorList>
    </citation>
    <scope>NUCLEOTIDE SEQUENCE [LARGE SCALE GENOMIC DNA]</scope>
    <source>
        <strain evidence="4">SCPEA02</strain>
    </source>
</reference>
<proteinExistence type="predicted"/>
<dbReference type="EMBL" id="CP071090">
    <property type="protein sequence ID" value="QSQ23793.1"/>
    <property type="molecule type" value="Genomic_DNA"/>
</dbReference>
<feature type="chain" id="PRO_5047388169" description="Lipase helper protein" evidence="2">
    <location>
        <begin position="31"/>
        <end position="357"/>
    </location>
</feature>
<protein>
    <recommendedName>
        <fullName evidence="5">Lipase helper protein</fullName>
    </recommendedName>
</protein>
<feature type="region of interest" description="Disordered" evidence="1">
    <location>
        <begin position="28"/>
        <end position="75"/>
    </location>
</feature>
<gene>
    <name evidence="3" type="ORF">JY651_02070</name>
</gene>
<sequence length="357" mass="40313">MRTRTKLMLGGVVAVLGLLAGLGLHAPSQAASGPSPSRPVSSDSRSPSAALPSSAPVATAGAASASAPSAPQPDGDAELEQLAAAMRERFGARLDEPSVQMRMLETLMRYFQKRSPDHWREELLDFLKKNFPERYEELAAMLRNREDYEKWVKDNDAYLRSLGEKERRAAMWDARNRLFGKELAEHLWASELKNQAVADTLHALDTMEGATLKDKLSTYKQRLKEIHGATADAYVARHQQELMNRFLDLSSIQRELTDLSPAERTKSLRTIRQEMGLDEEALKRWDTLDRTRDGRWDAGARYMTERAALAKELSGEELETRLQEVRARYFGTEAEVIGQEEASGFFRFESPRVWGRN</sequence>
<keyword evidence="4" id="KW-1185">Reference proteome</keyword>
<accession>A0ABX7NYK2</accession>